<dbReference type="Proteomes" id="UP001597018">
    <property type="component" value="Unassembled WGS sequence"/>
</dbReference>
<name>A0ABW3FUI3_9PSEU</name>
<accession>A0ABW3FUI3</accession>
<dbReference type="Pfam" id="PF02575">
    <property type="entry name" value="YbaB_DNA_bd"/>
    <property type="match status" value="1"/>
</dbReference>
<sequence length="118" mass="13250">MDAQHRIEESMQRLGRTLEKARQDPRAVIDGAFRGTSPSGAVTVWVDSLGRLERVRIEPGTCGDCNETHLADELRAANAAARRAAEELDFEQTGDRVETRSDEVNEDEFFEEPDSFLQ</sequence>
<evidence type="ECO:0000313" key="2">
    <source>
        <dbReference type="EMBL" id="MFD0921343.1"/>
    </source>
</evidence>
<comment type="caution">
    <text evidence="2">The sequence shown here is derived from an EMBL/GenBank/DDBJ whole genome shotgun (WGS) entry which is preliminary data.</text>
</comment>
<dbReference type="InterPro" id="IPR036894">
    <property type="entry name" value="YbaB-like_sf"/>
</dbReference>
<gene>
    <name evidence="2" type="ORF">ACFQ16_16480</name>
</gene>
<evidence type="ECO:0000256" key="1">
    <source>
        <dbReference type="SAM" id="MobiDB-lite"/>
    </source>
</evidence>
<feature type="compositionally biased region" description="Basic and acidic residues" evidence="1">
    <location>
        <begin position="93"/>
        <end position="103"/>
    </location>
</feature>
<dbReference type="Gene3D" id="3.30.1310.10">
    <property type="entry name" value="Nucleoid-associated protein YbaB-like domain"/>
    <property type="match status" value="1"/>
</dbReference>
<dbReference type="EMBL" id="JBHTIW010000012">
    <property type="protein sequence ID" value="MFD0921343.1"/>
    <property type="molecule type" value="Genomic_DNA"/>
</dbReference>
<dbReference type="InterPro" id="IPR004401">
    <property type="entry name" value="YbaB/EbfC"/>
</dbReference>
<feature type="compositionally biased region" description="Acidic residues" evidence="1">
    <location>
        <begin position="104"/>
        <end position="118"/>
    </location>
</feature>
<organism evidence="2 3">
    <name type="scientific">Saccharopolyspora rosea</name>
    <dbReference type="NCBI Taxonomy" id="524884"/>
    <lineage>
        <taxon>Bacteria</taxon>
        <taxon>Bacillati</taxon>
        <taxon>Actinomycetota</taxon>
        <taxon>Actinomycetes</taxon>
        <taxon>Pseudonocardiales</taxon>
        <taxon>Pseudonocardiaceae</taxon>
        <taxon>Saccharopolyspora</taxon>
    </lineage>
</organism>
<evidence type="ECO:0000313" key="3">
    <source>
        <dbReference type="Proteomes" id="UP001597018"/>
    </source>
</evidence>
<feature type="region of interest" description="Disordered" evidence="1">
    <location>
        <begin position="85"/>
        <end position="118"/>
    </location>
</feature>
<proteinExistence type="predicted"/>
<keyword evidence="3" id="KW-1185">Reference proteome</keyword>
<protein>
    <submittedName>
        <fullName evidence="2">YbaB/EbfC family nucleoid-associated protein</fullName>
    </submittedName>
</protein>
<dbReference type="SUPFAM" id="SSF82607">
    <property type="entry name" value="YbaB-like"/>
    <property type="match status" value="1"/>
</dbReference>
<reference evidence="3" key="1">
    <citation type="journal article" date="2019" name="Int. J. Syst. Evol. Microbiol.">
        <title>The Global Catalogue of Microorganisms (GCM) 10K type strain sequencing project: providing services to taxonomists for standard genome sequencing and annotation.</title>
        <authorList>
            <consortium name="The Broad Institute Genomics Platform"/>
            <consortium name="The Broad Institute Genome Sequencing Center for Infectious Disease"/>
            <person name="Wu L."/>
            <person name="Ma J."/>
        </authorList>
    </citation>
    <scope>NUCLEOTIDE SEQUENCE [LARGE SCALE GENOMIC DNA]</scope>
    <source>
        <strain evidence="3">CCUG 56401</strain>
    </source>
</reference>
<dbReference type="RefSeq" id="WP_263253051.1">
    <property type="nucleotide sequence ID" value="NZ_BAABLT010000010.1"/>
</dbReference>